<keyword evidence="3" id="KW-1185">Reference proteome</keyword>
<evidence type="ECO:0000313" key="3">
    <source>
        <dbReference type="Proteomes" id="UP001244341"/>
    </source>
</evidence>
<organism evidence="2 3">
    <name type="scientific">Tetradesmus obliquus</name>
    <name type="common">Green alga</name>
    <name type="synonym">Acutodesmus obliquus</name>
    <dbReference type="NCBI Taxonomy" id="3088"/>
    <lineage>
        <taxon>Eukaryota</taxon>
        <taxon>Viridiplantae</taxon>
        <taxon>Chlorophyta</taxon>
        <taxon>core chlorophytes</taxon>
        <taxon>Chlorophyceae</taxon>
        <taxon>CS clade</taxon>
        <taxon>Sphaeropleales</taxon>
        <taxon>Scenedesmaceae</taxon>
        <taxon>Tetradesmus</taxon>
    </lineage>
</organism>
<feature type="coiled-coil region" evidence="1">
    <location>
        <begin position="22"/>
        <end position="52"/>
    </location>
</feature>
<gene>
    <name evidence="2" type="ORF">OEZ85_007604</name>
</gene>
<evidence type="ECO:0000313" key="2">
    <source>
        <dbReference type="EMBL" id="WIA08149.1"/>
    </source>
</evidence>
<keyword evidence="1" id="KW-0175">Coiled coil</keyword>
<dbReference type="EMBL" id="CP126208">
    <property type="protein sequence ID" value="WIA08149.1"/>
    <property type="molecule type" value="Genomic_DNA"/>
</dbReference>
<evidence type="ECO:0000256" key="1">
    <source>
        <dbReference type="SAM" id="Coils"/>
    </source>
</evidence>
<protein>
    <submittedName>
        <fullName evidence="2">Uncharacterized protein</fullName>
    </submittedName>
</protein>
<reference evidence="2 3" key="1">
    <citation type="submission" date="2023-05" db="EMBL/GenBank/DDBJ databases">
        <title>A 100% complete, gapless, phased diploid assembly of the Scenedesmus obliquus UTEX 3031 genome.</title>
        <authorList>
            <person name="Biondi T.C."/>
            <person name="Hanschen E.R."/>
            <person name="Kwon T."/>
            <person name="Eng W."/>
            <person name="Kruse C.P.S."/>
            <person name="Koehler S.I."/>
            <person name="Kunde Y."/>
            <person name="Gleasner C.D."/>
            <person name="You Mak K.T."/>
            <person name="Polle J."/>
            <person name="Hovde B.T."/>
            <person name="Starkenburg S.R."/>
        </authorList>
    </citation>
    <scope>NUCLEOTIDE SEQUENCE [LARGE SCALE GENOMIC DNA]</scope>
    <source>
        <strain evidence="2 3">DOE0152z</strain>
    </source>
</reference>
<dbReference type="Proteomes" id="UP001244341">
    <property type="component" value="Chromosome 1b"/>
</dbReference>
<name>A0ABY8TGX3_TETOB</name>
<sequence>MSSSQAKIGPCRPLIKRKCAYKEALDKELHKLDQARAQLQEALDERQIIQERANVLCDLISSQACVQEQLQKHWSWLYGMDPGQLQQELQEPASAADEAQLPHQNQYSLHGCLRLVDAATPQLLQQVLSMTTEDWVRLCRFHFRAAAAAALSTEGDVNLPWEQDPMRLLVEALCRQGTQTQAALLHHSIALLAAGSMNWETMQFERPSAHFWRCVVDRLHLSPAQVLHFKMALREFRRLNRASTAAGLDLRHWSSSFTNLYLVNTFCCNVLTPYQHAVMWIASYPYMPEPAAMAEALEALPPGDVTPLPAHVQARIDANIEQHTALRGAVIATQRKELCWWEA</sequence>
<proteinExistence type="predicted"/>
<accession>A0ABY8TGX3</accession>